<dbReference type="PROSITE" id="PS50943">
    <property type="entry name" value="HTH_CROC1"/>
    <property type="match status" value="1"/>
</dbReference>
<dbReference type="AlphaFoldDB" id="A0A1M4YKK4"/>
<dbReference type="Proteomes" id="UP000184251">
    <property type="component" value="Unassembled WGS sequence"/>
</dbReference>
<keyword evidence="3" id="KW-1185">Reference proteome</keyword>
<sequence length="64" mass="7286">MAEQKLTPFGIEVKKRLIELGKTQNELASEVGTSKVYLSMILYGKRSGEKYLPLIKDVLDIWSK</sequence>
<dbReference type="CDD" id="cd00093">
    <property type="entry name" value="HTH_XRE"/>
    <property type="match status" value="1"/>
</dbReference>
<proteinExistence type="predicted"/>
<protein>
    <submittedName>
        <fullName evidence="2">Helix-turn-helix</fullName>
    </submittedName>
</protein>
<dbReference type="EMBL" id="FQTU01000013">
    <property type="protein sequence ID" value="SHF06270.1"/>
    <property type="molecule type" value="Genomic_DNA"/>
</dbReference>
<reference evidence="2 3" key="1">
    <citation type="submission" date="2016-11" db="EMBL/GenBank/DDBJ databases">
        <authorList>
            <person name="Jaros S."/>
            <person name="Januszkiewicz K."/>
            <person name="Wedrychowicz H."/>
        </authorList>
    </citation>
    <scope>NUCLEOTIDE SEQUENCE [LARGE SCALE GENOMIC DNA]</scope>
    <source>
        <strain evidence="2 3">DSM 14828</strain>
    </source>
</reference>
<dbReference type="RefSeq" id="WP_073271205.1">
    <property type="nucleotide sequence ID" value="NZ_FQTU01000013.1"/>
</dbReference>
<evidence type="ECO:0000313" key="2">
    <source>
        <dbReference type="EMBL" id="SHF06270.1"/>
    </source>
</evidence>
<dbReference type="InterPro" id="IPR001387">
    <property type="entry name" value="Cro/C1-type_HTH"/>
</dbReference>
<feature type="domain" description="HTH cro/C1-type" evidence="1">
    <location>
        <begin position="13"/>
        <end position="47"/>
    </location>
</feature>
<dbReference type="GO" id="GO:0003677">
    <property type="term" value="F:DNA binding"/>
    <property type="evidence" value="ECO:0007669"/>
    <property type="project" value="InterPro"/>
</dbReference>
<dbReference type="InterPro" id="IPR010982">
    <property type="entry name" value="Lambda_DNA-bd_dom_sf"/>
</dbReference>
<organism evidence="2 3">
    <name type="scientific">Alkalibacter saccharofermentans DSM 14828</name>
    <dbReference type="NCBI Taxonomy" id="1120975"/>
    <lineage>
        <taxon>Bacteria</taxon>
        <taxon>Bacillati</taxon>
        <taxon>Bacillota</taxon>
        <taxon>Clostridia</taxon>
        <taxon>Eubacteriales</taxon>
        <taxon>Eubacteriaceae</taxon>
        <taxon>Alkalibacter</taxon>
    </lineage>
</organism>
<dbReference type="Gene3D" id="1.10.260.40">
    <property type="entry name" value="lambda repressor-like DNA-binding domains"/>
    <property type="match status" value="1"/>
</dbReference>
<dbReference type="SUPFAM" id="SSF47413">
    <property type="entry name" value="lambda repressor-like DNA-binding domains"/>
    <property type="match status" value="1"/>
</dbReference>
<dbReference type="Pfam" id="PF01381">
    <property type="entry name" value="HTH_3"/>
    <property type="match status" value="1"/>
</dbReference>
<evidence type="ECO:0000313" key="3">
    <source>
        <dbReference type="Proteomes" id="UP000184251"/>
    </source>
</evidence>
<accession>A0A1M4YKK4</accession>
<evidence type="ECO:0000259" key="1">
    <source>
        <dbReference type="PROSITE" id="PS50943"/>
    </source>
</evidence>
<name>A0A1M4YKK4_9FIRM</name>
<gene>
    <name evidence="2" type="ORF">SAMN02746064_01793</name>
</gene>
<dbReference type="OrthoDB" id="2736986at2"/>